<proteinExistence type="predicted"/>
<protein>
    <submittedName>
        <fullName evidence="2">Uncharacterized protein</fullName>
    </submittedName>
</protein>
<sequence length="110" mass="12464">MAWRNIQRSPAGRKRRSPAGAEKRPGRVFCFPPPWSCRPTGEVHVLIPQAGVGHELHYLDVTDEECKRRLRARHTAGGPPFTLDDAQFDAMTRHFVPPADEEGFRLVRHG</sequence>
<name>A0A2S0PDM2_9NEIS</name>
<evidence type="ECO:0000313" key="2">
    <source>
        <dbReference type="EMBL" id="AVY95432.1"/>
    </source>
</evidence>
<dbReference type="Pfam" id="PF13671">
    <property type="entry name" value="AAA_33"/>
    <property type="match status" value="1"/>
</dbReference>
<evidence type="ECO:0000256" key="1">
    <source>
        <dbReference type="SAM" id="MobiDB-lite"/>
    </source>
</evidence>
<dbReference type="AlphaFoldDB" id="A0A2S0PDM2"/>
<keyword evidence="3" id="KW-1185">Reference proteome</keyword>
<dbReference type="KEGG" id="maer:DAI18_16295"/>
<dbReference type="RefSeq" id="WP_107889941.1">
    <property type="nucleotide sequence ID" value="NZ_CP028519.1"/>
</dbReference>
<accession>A0A2S0PDM2</accession>
<dbReference type="EMBL" id="CP028519">
    <property type="protein sequence ID" value="AVY95432.1"/>
    <property type="molecule type" value="Genomic_DNA"/>
</dbReference>
<evidence type="ECO:0000313" key="3">
    <source>
        <dbReference type="Proteomes" id="UP000244173"/>
    </source>
</evidence>
<reference evidence="2 3" key="1">
    <citation type="submission" date="2018-04" db="EMBL/GenBank/DDBJ databases">
        <title>Denitrifier Microvirgula.</title>
        <authorList>
            <person name="Anderson E."/>
            <person name="Jang J."/>
            <person name="Ishii S."/>
        </authorList>
    </citation>
    <scope>NUCLEOTIDE SEQUENCE [LARGE SCALE GENOMIC DNA]</scope>
    <source>
        <strain evidence="2 3">BE2.4</strain>
    </source>
</reference>
<organism evidence="2 3">
    <name type="scientific">Microvirgula aerodenitrificans</name>
    <dbReference type="NCBI Taxonomy" id="57480"/>
    <lineage>
        <taxon>Bacteria</taxon>
        <taxon>Pseudomonadati</taxon>
        <taxon>Pseudomonadota</taxon>
        <taxon>Betaproteobacteria</taxon>
        <taxon>Neisseriales</taxon>
        <taxon>Aquaspirillaceae</taxon>
        <taxon>Microvirgula</taxon>
    </lineage>
</organism>
<dbReference type="OrthoDB" id="531205at2"/>
<gene>
    <name evidence="2" type="ORF">DAI18_16295</name>
</gene>
<feature type="region of interest" description="Disordered" evidence="1">
    <location>
        <begin position="1"/>
        <end position="25"/>
    </location>
</feature>
<dbReference type="Gene3D" id="3.40.50.300">
    <property type="entry name" value="P-loop containing nucleotide triphosphate hydrolases"/>
    <property type="match status" value="1"/>
</dbReference>
<dbReference type="Proteomes" id="UP000244173">
    <property type="component" value="Chromosome"/>
</dbReference>
<dbReference type="InterPro" id="IPR027417">
    <property type="entry name" value="P-loop_NTPase"/>
</dbReference>